<feature type="region of interest" description="Disordered" evidence="1">
    <location>
        <begin position="429"/>
        <end position="460"/>
    </location>
</feature>
<dbReference type="OMA" id="QNAWSET"/>
<dbReference type="HOGENOM" id="CLU_006928_0_0_1"/>
<keyword evidence="3" id="KW-1185">Reference proteome</keyword>
<evidence type="ECO:0000256" key="1">
    <source>
        <dbReference type="SAM" id="MobiDB-lite"/>
    </source>
</evidence>
<dbReference type="VEuPathDB" id="FungiDB:CC1G_00974"/>
<feature type="compositionally biased region" description="Low complexity" evidence="1">
    <location>
        <begin position="591"/>
        <end position="610"/>
    </location>
</feature>
<name>A8N999_COPC7</name>
<feature type="compositionally biased region" description="Pro residues" evidence="1">
    <location>
        <begin position="888"/>
        <end position="903"/>
    </location>
</feature>
<dbReference type="RefSeq" id="XP_001831427.2">
    <property type="nucleotide sequence ID" value="XM_001831375.2"/>
</dbReference>
<feature type="compositionally biased region" description="Pro residues" evidence="1">
    <location>
        <begin position="641"/>
        <end position="651"/>
    </location>
</feature>
<feature type="compositionally biased region" description="Acidic residues" evidence="1">
    <location>
        <begin position="191"/>
        <end position="201"/>
    </location>
</feature>
<gene>
    <name evidence="2" type="ORF">CC1G_00974</name>
</gene>
<feature type="compositionally biased region" description="Polar residues" evidence="1">
    <location>
        <begin position="752"/>
        <end position="773"/>
    </location>
</feature>
<protein>
    <submittedName>
        <fullName evidence="2">Uncharacterized protein</fullName>
    </submittedName>
</protein>
<feature type="compositionally biased region" description="Low complexity" evidence="1">
    <location>
        <begin position="541"/>
        <end position="552"/>
    </location>
</feature>
<feature type="compositionally biased region" description="Polar residues" evidence="1">
    <location>
        <begin position="570"/>
        <end position="582"/>
    </location>
</feature>
<accession>A8N999</accession>
<sequence>MDNPWAENWDESDKKNQELDQPTTSIASSSIAAPTWTSPAAPTAVQSAEDDIATATWTTTSSSVAWTEPDTETIGWGKTPAFESTWEPEPIPFGDQEAVPDLHHSGFSGKDSTPSSPSLSNPVDEVSTPPSPVLPSTAVPIPVVPEEVDGFGSFATGDEGEDNDNAWGPTSTFAEPANAEDDVWGNSWEEPRDDADENDEWEVAKQEKEKQDRHVPPERLNAILSEFENVASELWPDGQVVDDERGRVIDLDSVVSHSVRLALVPEGLTLSMPKPFQQTFAAKRESEALKLSRNAIVTRKGPMAMYMATKGSISWEASVIARADSSSTDAAPAGWKIIPKDEQVVEDTKQKRNTGGGILSFFSRRAASTPVSDDAPRPSRPASPAKSITKVSSPSPRVSVDTTSTSTPPAASTSAVSVAASASPAANLKPIKTNASPTTALDFFPTPATEEPKETPSPSVVSRFFGRFSRTRSSNGRDSLALSTDDLEFLADVVPTTQASASQDDQLKALTTMINSQAPSLPAALPPPLAPPPRPTQMKRQTLPTQPTQQKTTAEEDLFSLFDAPAPTDTAASHSNKQSQPLPSIPPSDPFSLLNNSTSFASSSNLSFGSTVGSPSSTLFSAESKSSISSFSGARMSSPSLQPPLPPPKSIPAPASSSNSMSPATSRAPSPANLHQTTQPMSSTIAPLPPPPTSLPRTPIPTSSIPTLPPPPSSRSHTPSLIPNVLANPSIPEVDDDFDDFVTSPAGPTAVPSLSFSTFNAPNKPTNPTNSLGNGLMDDFGDFGSFSAAPDPPVAVPAVHPTATVPIVPRAASSSPRQSRGPSTSPSKRVSRADHQRTLSLMESASSRAGTWLSPPSPLPMALPPPEARGGKPKDPFETGIFASQQSMPPPSSRPPSIPPPPTNNKATPTSSWSFPPPPMSNGASQVSHSSLPMASTAPAPPSFNLSSTFSNFDAPVLAKPTPPPQPPAMSSSSSSGKGGLSAQDLAFFEGL</sequence>
<feature type="region of interest" description="Disordered" evidence="1">
    <location>
        <begin position="346"/>
        <end position="413"/>
    </location>
</feature>
<feature type="compositionally biased region" description="Low complexity" evidence="1">
    <location>
        <begin position="621"/>
        <end position="640"/>
    </location>
</feature>
<feature type="compositionally biased region" description="Low complexity" evidence="1">
    <location>
        <begin position="22"/>
        <end position="44"/>
    </location>
</feature>
<feature type="compositionally biased region" description="Pro residues" evidence="1">
    <location>
        <begin position="524"/>
        <end position="535"/>
    </location>
</feature>
<feature type="region of interest" description="Disordered" evidence="1">
    <location>
        <begin position="1"/>
        <end position="215"/>
    </location>
</feature>
<dbReference type="InParanoid" id="A8N999"/>
<feature type="compositionally biased region" description="Low complexity" evidence="1">
    <location>
        <begin position="652"/>
        <end position="668"/>
    </location>
</feature>
<feature type="compositionally biased region" description="Low complexity" evidence="1">
    <location>
        <begin position="796"/>
        <end position="827"/>
    </location>
</feature>
<dbReference type="eggNOG" id="ENOG502SE0S">
    <property type="taxonomic scope" value="Eukaryota"/>
</dbReference>
<feature type="compositionally biased region" description="Pro residues" evidence="1">
    <location>
        <begin position="855"/>
        <end position="867"/>
    </location>
</feature>
<feature type="compositionally biased region" description="Polar residues" evidence="1">
    <location>
        <begin position="838"/>
        <end position="849"/>
    </location>
</feature>
<evidence type="ECO:0000313" key="3">
    <source>
        <dbReference type="Proteomes" id="UP000001861"/>
    </source>
</evidence>
<feature type="compositionally biased region" description="Low complexity" evidence="1">
    <location>
        <begin position="53"/>
        <end position="67"/>
    </location>
</feature>
<evidence type="ECO:0000313" key="2">
    <source>
        <dbReference type="EMBL" id="EAU90590.2"/>
    </source>
</evidence>
<dbReference type="EMBL" id="AACS02000007">
    <property type="protein sequence ID" value="EAU90590.2"/>
    <property type="molecule type" value="Genomic_DNA"/>
</dbReference>
<organism evidence="2 3">
    <name type="scientific">Coprinopsis cinerea (strain Okayama-7 / 130 / ATCC MYA-4618 / FGSC 9003)</name>
    <name type="common">Inky cap fungus</name>
    <name type="synonym">Hormographiella aspergillata</name>
    <dbReference type="NCBI Taxonomy" id="240176"/>
    <lineage>
        <taxon>Eukaryota</taxon>
        <taxon>Fungi</taxon>
        <taxon>Dikarya</taxon>
        <taxon>Basidiomycota</taxon>
        <taxon>Agaricomycotina</taxon>
        <taxon>Agaricomycetes</taxon>
        <taxon>Agaricomycetidae</taxon>
        <taxon>Agaricales</taxon>
        <taxon>Agaricineae</taxon>
        <taxon>Psathyrellaceae</taxon>
        <taxon>Coprinopsis</taxon>
    </lineage>
</organism>
<dbReference type="Proteomes" id="UP000001861">
    <property type="component" value="Unassembled WGS sequence"/>
</dbReference>
<feature type="compositionally biased region" description="Low complexity" evidence="1">
    <location>
        <begin position="904"/>
        <end position="914"/>
    </location>
</feature>
<feature type="compositionally biased region" description="Polar residues" evidence="1">
    <location>
        <begin position="110"/>
        <end position="121"/>
    </location>
</feature>
<dbReference type="OrthoDB" id="3262497at2759"/>
<feature type="compositionally biased region" description="Low complexity" evidence="1">
    <location>
        <begin position="695"/>
        <end position="706"/>
    </location>
</feature>
<feature type="compositionally biased region" description="Polar residues" evidence="1">
    <location>
        <begin position="611"/>
        <end position="620"/>
    </location>
</feature>
<reference evidence="2 3" key="1">
    <citation type="journal article" date="2010" name="Proc. Natl. Acad. Sci. U.S.A.">
        <title>Insights into evolution of multicellular fungi from the assembled chromosomes of the mushroom Coprinopsis cinerea (Coprinus cinereus).</title>
        <authorList>
            <person name="Stajich J.E."/>
            <person name="Wilke S.K."/>
            <person name="Ahren D."/>
            <person name="Au C.H."/>
            <person name="Birren B.W."/>
            <person name="Borodovsky M."/>
            <person name="Burns C."/>
            <person name="Canback B."/>
            <person name="Casselton L.A."/>
            <person name="Cheng C.K."/>
            <person name="Deng J."/>
            <person name="Dietrich F.S."/>
            <person name="Fargo D.C."/>
            <person name="Farman M.L."/>
            <person name="Gathman A.C."/>
            <person name="Goldberg J."/>
            <person name="Guigo R."/>
            <person name="Hoegger P.J."/>
            <person name="Hooker J.B."/>
            <person name="Huggins A."/>
            <person name="James T.Y."/>
            <person name="Kamada T."/>
            <person name="Kilaru S."/>
            <person name="Kodira C."/>
            <person name="Kues U."/>
            <person name="Kupfer D."/>
            <person name="Kwan H.S."/>
            <person name="Lomsadze A."/>
            <person name="Li W."/>
            <person name="Lilly W.W."/>
            <person name="Ma L.J."/>
            <person name="Mackey A.J."/>
            <person name="Manning G."/>
            <person name="Martin F."/>
            <person name="Muraguchi H."/>
            <person name="Natvig D.O."/>
            <person name="Palmerini H."/>
            <person name="Ramesh M.A."/>
            <person name="Rehmeyer C.J."/>
            <person name="Roe B.A."/>
            <person name="Shenoy N."/>
            <person name="Stanke M."/>
            <person name="Ter-Hovhannisyan V."/>
            <person name="Tunlid A."/>
            <person name="Velagapudi R."/>
            <person name="Vision T.J."/>
            <person name="Zeng Q."/>
            <person name="Zolan M.E."/>
            <person name="Pukkila P.J."/>
        </authorList>
    </citation>
    <scope>NUCLEOTIDE SEQUENCE [LARGE SCALE GENOMIC DNA]</scope>
    <source>
        <strain evidence="3">Okayama-7 / 130 / ATCC MYA-4618 / FGSC 9003</strain>
    </source>
</reference>
<dbReference type="STRING" id="240176.A8N999"/>
<feature type="compositionally biased region" description="Low complexity" evidence="1">
    <location>
        <begin position="380"/>
        <end position="413"/>
    </location>
</feature>
<feature type="compositionally biased region" description="Basic and acidic residues" evidence="1">
    <location>
        <begin position="202"/>
        <end position="215"/>
    </location>
</feature>
<feature type="region of interest" description="Disordered" evidence="1">
    <location>
        <begin position="518"/>
        <end position="992"/>
    </location>
</feature>
<dbReference type="GeneID" id="6007899"/>
<feature type="compositionally biased region" description="Polar residues" evidence="1">
    <location>
        <begin position="922"/>
        <end position="934"/>
    </location>
</feature>
<dbReference type="KEGG" id="cci:CC1G_00974"/>
<proteinExistence type="predicted"/>
<dbReference type="AlphaFoldDB" id="A8N999"/>
<comment type="caution">
    <text evidence="2">The sequence shown here is derived from an EMBL/GenBank/DDBJ whole genome shotgun (WGS) entry which is preliminary data.</text>
</comment>